<feature type="coiled-coil region" evidence="3">
    <location>
        <begin position="138"/>
        <end position="165"/>
    </location>
</feature>
<sequence length="269" mass="29497">MTDAGAAAVAPLSGSEQDEVLKARLATDEKYLRRVAKRISSIAHATNEEEHNATLLLLKGDLDLFFDHLRRLEDTTKSTAQEEIQLYQNEAEKLRAAANHERDLIVQRKAELQAAQKTRENRLQYDEIARKIVVYPSRDVMESNLQQLQERAAALQQENEAYAKVSDDTRQGLESIVDQLRTLSQAIEASVGSQAPAAPAAPATAAEASDKASPLNPQVPEFTPQSQAGGEPSVPHKRSHPIDSDTNQSSGHDQHDSKRPRSKGGNQGP</sequence>
<evidence type="ECO:0000313" key="6">
    <source>
        <dbReference type="Proteomes" id="UP000818624"/>
    </source>
</evidence>
<proteinExistence type="predicted"/>
<name>A0ABY8EPE2_MALFU</name>
<feature type="coiled-coil region" evidence="3">
    <location>
        <begin position="77"/>
        <end position="104"/>
    </location>
</feature>
<evidence type="ECO:0000256" key="1">
    <source>
        <dbReference type="ARBA" id="ARBA00004123"/>
    </source>
</evidence>
<gene>
    <name evidence="5" type="ORF">GLX27_002033</name>
</gene>
<keyword evidence="3" id="KW-0175">Coiled coil</keyword>
<feature type="region of interest" description="Disordered" evidence="4">
    <location>
        <begin position="193"/>
        <end position="269"/>
    </location>
</feature>
<comment type="subcellular location">
    <subcellularLocation>
        <location evidence="1">Nucleus</location>
    </subcellularLocation>
</comment>
<dbReference type="Proteomes" id="UP000818624">
    <property type="component" value="Chromosome 2"/>
</dbReference>
<organism evidence="5 6">
    <name type="scientific">Malassezia furfur</name>
    <name type="common">Pityriasis versicolor infection agent</name>
    <name type="synonym">Pityrosporum furfur</name>
    <dbReference type="NCBI Taxonomy" id="55194"/>
    <lineage>
        <taxon>Eukaryota</taxon>
        <taxon>Fungi</taxon>
        <taxon>Dikarya</taxon>
        <taxon>Basidiomycota</taxon>
        <taxon>Ustilaginomycotina</taxon>
        <taxon>Malasseziomycetes</taxon>
        <taxon>Malasseziales</taxon>
        <taxon>Malasseziaceae</taxon>
        <taxon>Malassezia</taxon>
    </lineage>
</organism>
<dbReference type="EMBL" id="CP046235">
    <property type="protein sequence ID" value="WFD47382.1"/>
    <property type="molecule type" value="Genomic_DNA"/>
</dbReference>
<keyword evidence="2" id="KW-0539">Nucleus</keyword>
<dbReference type="InterPro" id="IPR008501">
    <property type="entry name" value="THOC7/Mft1"/>
</dbReference>
<evidence type="ECO:0000256" key="4">
    <source>
        <dbReference type="SAM" id="MobiDB-lite"/>
    </source>
</evidence>
<evidence type="ECO:0000256" key="2">
    <source>
        <dbReference type="ARBA" id="ARBA00023242"/>
    </source>
</evidence>
<evidence type="ECO:0008006" key="7">
    <source>
        <dbReference type="Google" id="ProtNLM"/>
    </source>
</evidence>
<feature type="compositionally biased region" description="Low complexity" evidence="4">
    <location>
        <begin position="193"/>
        <end position="214"/>
    </location>
</feature>
<accession>A0ABY8EPE2</accession>
<protein>
    <recommendedName>
        <fullName evidence="7">THO complex subunit 7</fullName>
    </recommendedName>
</protein>
<evidence type="ECO:0000256" key="3">
    <source>
        <dbReference type="SAM" id="Coils"/>
    </source>
</evidence>
<reference evidence="5 6" key="1">
    <citation type="journal article" date="2020" name="Elife">
        <title>Loss of centromere function drives karyotype evolution in closely related Malassezia species.</title>
        <authorList>
            <person name="Sankaranarayanan S.R."/>
            <person name="Ianiri G."/>
            <person name="Coelho M.A."/>
            <person name="Reza M.H."/>
            <person name="Thimmappa B.C."/>
            <person name="Ganguly P."/>
            <person name="Vadnala R.N."/>
            <person name="Sun S."/>
            <person name="Siddharthan R."/>
            <person name="Tellgren-Roth C."/>
            <person name="Dawson T.L."/>
            <person name="Heitman J."/>
            <person name="Sanyal K."/>
        </authorList>
    </citation>
    <scope>NUCLEOTIDE SEQUENCE [LARGE SCALE GENOMIC DNA]</scope>
    <source>
        <strain evidence="5">CBS14141</strain>
    </source>
</reference>
<keyword evidence="6" id="KW-1185">Reference proteome</keyword>
<evidence type="ECO:0000313" key="5">
    <source>
        <dbReference type="EMBL" id="WFD47382.1"/>
    </source>
</evidence>
<dbReference type="Pfam" id="PF05615">
    <property type="entry name" value="THOC7"/>
    <property type="match status" value="1"/>
</dbReference>